<proteinExistence type="predicted"/>
<protein>
    <submittedName>
        <fullName evidence="2">Uncharacterized protein</fullName>
    </submittedName>
</protein>
<dbReference type="Proteomes" id="UP000815677">
    <property type="component" value="Unassembled WGS sequence"/>
</dbReference>
<name>A0ABQ0L7A6_MYCCL</name>
<reference evidence="2" key="1">
    <citation type="submission" date="2014-09" db="EMBL/GenBank/DDBJ databases">
        <title>Genome sequence of the luminous mushroom Mycena chlorophos for searching fungal bioluminescence genes.</title>
        <authorList>
            <person name="Tanaka Y."/>
            <person name="Kasuga D."/>
            <person name="Oba Y."/>
            <person name="Hase S."/>
            <person name="Sato K."/>
            <person name="Oba Y."/>
            <person name="Sakakibara Y."/>
        </authorList>
    </citation>
    <scope>NUCLEOTIDE SEQUENCE</scope>
</reference>
<evidence type="ECO:0000313" key="2">
    <source>
        <dbReference type="EMBL" id="GAT46938.1"/>
    </source>
</evidence>
<evidence type="ECO:0000313" key="3">
    <source>
        <dbReference type="Proteomes" id="UP000815677"/>
    </source>
</evidence>
<feature type="compositionally biased region" description="Low complexity" evidence="1">
    <location>
        <begin position="178"/>
        <end position="194"/>
    </location>
</feature>
<keyword evidence="3" id="KW-1185">Reference proteome</keyword>
<accession>A0ABQ0L7A6</accession>
<gene>
    <name evidence="2" type="ORF">MCHLO_04431</name>
</gene>
<sequence>MLTGIVPPDAEIAVACKEYCADADGRRERSGAFGELPASSSGKLEVRLRDGEWKRFCSEIQPPNRYQKKRPSPDSVTSILFPHDHDADMDAPRLAATNKRPCSAPLINLPAPLPAHCARLSRHGPPKLANERVSSSTNSAESLGARRVNRVAEGLQHKLSARTCTSIPAPLPRKLQRPLTSPLRPPSSALLHSSTPSLIDRSHRREGAYAVASGRQAGEHGDGKGFLDNGVQLTIGPSHSSLLLELRTLSRSFDASRAHLTDDTKLVPAVRPAPATPELECIDDDRLDARSWAINFCSEDMAPSATRMTSSAWHFSPMPALRYALSTFDAPSKPSILLTAPENAGIGRRTRAGEEYR</sequence>
<feature type="region of interest" description="Disordered" evidence="1">
    <location>
        <begin position="169"/>
        <end position="194"/>
    </location>
</feature>
<organism evidence="2 3">
    <name type="scientific">Mycena chlorophos</name>
    <name type="common">Agaric fungus</name>
    <name type="synonym">Agaricus chlorophos</name>
    <dbReference type="NCBI Taxonomy" id="658473"/>
    <lineage>
        <taxon>Eukaryota</taxon>
        <taxon>Fungi</taxon>
        <taxon>Dikarya</taxon>
        <taxon>Basidiomycota</taxon>
        <taxon>Agaricomycotina</taxon>
        <taxon>Agaricomycetes</taxon>
        <taxon>Agaricomycetidae</taxon>
        <taxon>Agaricales</taxon>
        <taxon>Marasmiineae</taxon>
        <taxon>Mycenaceae</taxon>
        <taxon>Mycena</taxon>
    </lineage>
</organism>
<evidence type="ECO:0000256" key="1">
    <source>
        <dbReference type="SAM" id="MobiDB-lite"/>
    </source>
</evidence>
<dbReference type="EMBL" id="DF842918">
    <property type="protein sequence ID" value="GAT46938.1"/>
    <property type="molecule type" value="Genomic_DNA"/>
</dbReference>